<feature type="domain" description="RNA polymerase sigma factor 70 region 4 type 2" evidence="6">
    <location>
        <begin position="128"/>
        <end position="173"/>
    </location>
</feature>
<evidence type="ECO:0000259" key="5">
    <source>
        <dbReference type="Pfam" id="PF04542"/>
    </source>
</evidence>
<dbReference type="RefSeq" id="WP_200104697.1">
    <property type="nucleotide sequence ID" value="NZ_JAEHFV010000001.1"/>
</dbReference>
<organism evidence="7 8">
    <name type="scientific">Flavobacterium agrisoli</name>
    <dbReference type="NCBI Taxonomy" id="2793066"/>
    <lineage>
        <taxon>Bacteria</taxon>
        <taxon>Pseudomonadati</taxon>
        <taxon>Bacteroidota</taxon>
        <taxon>Flavobacteriia</taxon>
        <taxon>Flavobacteriales</taxon>
        <taxon>Flavobacteriaceae</taxon>
        <taxon>Flavobacterium</taxon>
    </lineage>
</organism>
<protein>
    <submittedName>
        <fullName evidence="7">RNA polymerase sigma-70 factor</fullName>
    </submittedName>
</protein>
<comment type="caution">
    <text evidence="7">The sequence shown here is derived from an EMBL/GenBank/DDBJ whole genome shotgun (WGS) entry which is preliminary data.</text>
</comment>
<evidence type="ECO:0000256" key="1">
    <source>
        <dbReference type="ARBA" id="ARBA00010641"/>
    </source>
</evidence>
<dbReference type="AlphaFoldDB" id="A0A934PKV7"/>
<evidence type="ECO:0000256" key="2">
    <source>
        <dbReference type="ARBA" id="ARBA00023015"/>
    </source>
</evidence>
<dbReference type="GO" id="GO:0016987">
    <property type="term" value="F:sigma factor activity"/>
    <property type="evidence" value="ECO:0007669"/>
    <property type="project" value="UniProtKB-KW"/>
</dbReference>
<keyword evidence="8" id="KW-1185">Reference proteome</keyword>
<comment type="similarity">
    <text evidence="1">Belongs to the sigma-70 factor family. ECF subfamily.</text>
</comment>
<dbReference type="InterPro" id="IPR014327">
    <property type="entry name" value="RNA_pol_sigma70_bacteroid"/>
</dbReference>
<dbReference type="InterPro" id="IPR036388">
    <property type="entry name" value="WH-like_DNA-bd_sf"/>
</dbReference>
<dbReference type="Proteomes" id="UP000609172">
    <property type="component" value="Unassembled WGS sequence"/>
</dbReference>
<dbReference type="SUPFAM" id="SSF88659">
    <property type="entry name" value="Sigma3 and sigma4 domains of RNA polymerase sigma factors"/>
    <property type="match status" value="1"/>
</dbReference>
<dbReference type="Pfam" id="PF08281">
    <property type="entry name" value="Sigma70_r4_2"/>
    <property type="match status" value="1"/>
</dbReference>
<evidence type="ECO:0000313" key="8">
    <source>
        <dbReference type="Proteomes" id="UP000609172"/>
    </source>
</evidence>
<dbReference type="Gene3D" id="1.10.10.10">
    <property type="entry name" value="Winged helix-like DNA-binding domain superfamily/Winged helix DNA-binding domain"/>
    <property type="match status" value="1"/>
</dbReference>
<gene>
    <name evidence="7" type="ORF">I5M07_02960</name>
</gene>
<keyword evidence="2" id="KW-0805">Transcription regulation</keyword>
<dbReference type="PANTHER" id="PTHR43133:SF46">
    <property type="entry name" value="RNA POLYMERASE SIGMA-70 FACTOR ECF SUBFAMILY"/>
    <property type="match status" value="1"/>
</dbReference>
<proteinExistence type="inferred from homology"/>
<evidence type="ECO:0000259" key="6">
    <source>
        <dbReference type="Pfam" id="PF08281"/>
    </source>
</evidence>
<dbReference type="InterPro" id="IPR007627">
    <property type="entry name" value="RNA_pol_sigma70_r2"/>
</dbReference>
<dbReference type="Pfam" id="PF04542">
    <property type="entry name" value="Sigma70_r2"/>
    <property type="match status" value="1"/>
</dbReference>
<evidence type="ECO:0000256" key="4">
    <source>
        <dbReference type="ARBA" id="ARBA00023163"/>
    </source>
</evidence>
<reference evidence="7" key="1">
    <citation type="submission" date="2020-12" db="EMBL/GenBank/DDBJ databases">
        <title>Bacterial novel species Flavobacterium sp. SE-1-e isolated from soil.</title>
        <authorList>
            <person name="Jung H.-Y."/>
        </authorList>
    </citation>
    <scope>NUCLEOTIDE SEQUENCE</scope>
    <source>
        <strain evidence="7">SE-1-e</strain>
    </source>
</reference>
<dbReference type="GO" id="GO:0003677">
    <property type="term" value="F:DNA binding"/>
    <property type="evidence" value="ECO:0007669"/>
    <property type="project" value="InterPro"/>
</dbReference>
<dbReference type="InterPro" id="IPR014284">
    <property type="entry name" value="RNA_pol_sigma-70_dom"/>
</dbReference>
<feature type="domain" description="RNA polymerase sigma-70 region 2" evidence="5">
    <location>
        <begin position="28"/>
        <end position="93"/>
    </location>
</feature>
<accession>A0A934PKV7</accession>
<dbReference type="PANTHER" id="PTHR43133">
    <property type="entry name" value="RNA POLYMERASE ECF-TYPE SIGMA FACTO"/>
    <property type="match status" value="1"/>
</dbReference>
<dbReference type="Gene3D" id="1.10.1740.10">
    <property type="match status" value="1"/>
</dbReference>
<dbReference type="EMBL" id="JAEHFV010000001">
    <property type="protein sequence ID" value="MBK0368783.1"/>
    <property type="molecule type" value="Genomic_DNA"/>
</dbReference>
<evidence type="ECO:0000313" key="7">
    <source>
        <dbReference type="EMBL" id="MBK0368783.1"/>
    </source>
</evidence>
<dbReference type="InterPro" id="IPR039425">
    <property type="entry name" value="RNA_pol_sigma-70-like"/>
</dbReference>
<dbReference type="GO" id="GO:0006352">
    <property type="term" value="P:DNA-templated transcription initiation"/>
    <property type="evidence" value="ECO:0007669"/>
    <property type="project" value="InterPro"/>
</dbReference>
<evidence type="ECO:0000256" key="3">
    <source>
        <dbReference type="ARBA" id="ARBA00023082"/>
    </source>
</evidence>
<dbReference type="InterPro" id="IPR013324">
    <property type="entry name" value="RNA_pol_sigma_r3/r4-like"/>
</dbReference>
<name>A0A934PKV7_9FLAO</name>
<keyword evidence="4" id="KW-0804">Transcription</keyword>
<dbReference type="InterPro" id="IPR013249">
    <property type="entry name" value="RNA_pol_sigma70_r4_t2"/>
</dbReference>
<dbReference type="NCBIfam" id="TIGR02937">
    <property type="entry name" value="sigma70-ECF"/>
    <property type="match status" value="1"/>
</dbReference>
<dbReference type="SUPFAM" id="SSF88946">
    <property type="entry name" value="Sigma2 domain of RNA polymerase sigma factors"/>
    <property type="match status" value="1"/>
</dbReference>
<sequence length="200" mass="23177">MKRLDYSENEILINSLRNGDEQAYIYLTETYYNKLCVYANSLLKDIYSAEDIVQNVLIKVWEQREKLKSGLSLQSFLYKSVYNEFIDTYRKNQSLFELEKNYFEALNSVVQEEDAESLQQAINAVNLEIQNLPPKCKEVFIMSKKEGLTNIEIAEHLDVSIKAVEAQMTKALSLLRKSLQTKITSILFLFFGKLKSNSTN</sequence>
<dbReference type="InterPro" id="IPR013325">
    <property type="entry name" value="RNA_pol_sigma_r2"/>
</dbReference>
<dbReference type="NCBIfam" id="TIGR02985">
    <property type="entry name" value="Sig70_bacteroi1"/>
    <property type="match status" value="1"/>
</dbReference>
<keyword evidence="3" id="KW-0731">Sigma factor</keyword>